<gene>
    <name evidence="4" type="ORF">NRP21_02105</name>
</gene>
<evidence type="ECO:0000313" key="5">
    <source>
        <dbReference type="Proteomes" id="UP001524642"/>
    </source>
</evidence>
<feature type="compositionally biased region" description="Polar residues" evidence="3">
    <location>
        <begin position="155"/>
        <end position="165"/>
    </location>
</feature>
<comment type="subcellular location">
    <subcellularLocation>
        <location evidence="1">Secreted</location>
    </subcellularLocation>
</comment>
<evidence type="ECO:0008006" key="6">
    <source>
        <dbReference type="Google" id="ProtNLM"/>
    </source>
</evidence>
<comment type="caution">
    <text evidence="4">The sequence shown here is derived from an EMBL/GenBank/DDBJ whole genome shotgun (WGS) entry which is preliminary data.</text>
</comment>
<dbReference type="InterPro" id="IPR050557">
    <property type="entry name" value="RTX_toxin/Mannuronan_C5-epim"/>
</dbReference>
<evidence type="ECO:0000256" key="2">
    <source>
        <dbReference type="ARBA" id="ARBA00022525"/>
    </source>
</evidence>
<sequence length="760" mass="78216">MAPVELVEGRSDPEPVALPGGQDSADDAPSTAAAFAERSGAQDVTICSCTQIYVPPPVVLPVAREIGPVDANGVLRPSGGGTIADPNFRGITGAAVLSLATGAWTVDLGTEATQASARPGDGFFRIQAEGTRTTSLSVVSDPDLMTTRTWVLGSTGNDRIESGSTADRLEGGAGSDTLRGGAGDDSFVFRPGQLGGDAEVDGGIGWDTLRLLGGEGIASGDFARIRDIEAISVARTDGNAVYDLTGAGAAFTGGRVWMVLNAEDTGTHVVRGPDDAEAFTFKGGAGVDHVMLGPGRNVVTGGGGADIYNFDHVVARPLGDAVVITDFADGEDRIEITAGARGWNATVGTLLAYVQESPDGLQLNAKGYSQQILLKGITASQLWIDDFVTPWAAPAGTAPSQDWHVDSGTAPSMHGGSGTDRLVVTMQPGDVLTDSFFESLDGFDALVLAGTGGAGGQQSVVMGPNASHAFGTSRPISVTADPDTALSLDYRDLPNGGTIDLHGSNLDDVIVAGWGPDIIDGGLGNDTIDGGGGFDLMRGGDGDDTFIINAGHVGSGISSNSSIGYLLLDGGAGWDTLQFNTSVMDPIFGMRGIRNIEEIRIAPTPSRSTYHFPAFDLFGAPTFTDNKVFINAHDAGSSGVDISSSALNENTSATVIGSAGDDVLDLFYSNATMTGGAGADSFRLSSHRGLLTITDFENGVDHLMRPAGAYGWTSSTFQSIVDGARDTPDGLLIGLAGEANTLLVGMNRAQFDFSDFVLYL</sequence>
<proteinExistence type="predicted"/>
<keyword evidence="2" id="KW-0964">Secreted</keyword>
<dbReference type="InterPro" id="IPR001343">
    <property type="entry name" value="Hemolysn_Ca-bd"/>
</dbReference>
<dbReference type="Gene3D" id="2.150.10.10">
    <property type="entry name" value="Serralysin-like metalloprotease, C-terminal"/>
    <property type="match status" value="4"/>
</dbReference>
<dbReference type="InterPro" id="IPR011049">
    <property type="entry name" value="Serralysin-like_metalloprot_C"/>
</dbReference>
<keyword evidence="5" id="KW-1185">Reference proteome</keyword>
<dbReference type="PANTHER" id="PTHR38340">
    <property type="entry name" value="S-LAYER PROTEIN"/>
    <property type="match status" value="1"/>
</dbReference>
<feature type="region of interest" description="Disordered" evidence="3">
    <location>
        <begin position="155"/>
        <end position="182"/>
    </location>
</feature>
<reference evidence="4 5" key="1">
    <citation type="submission" date="2022-06" db="EMBL/GenBank/DDBJ databases">
        <title>Roseomonas CN29.</title>
        <authorList>
            <person name="Cheng Y."/>
            <person name="He X."/>
        </authorList>
    </citation>
    <scope>NUCLEOTIDE SEQUENCE [LARGE SCALE GENOMIC DNA]</scope>
    <source>
        <strain evidence="4 5">CN29</strain>
    </source>
</reference>
<evidence type="ECO:0000256" key="3">
    <source>
        <dbReference type="SAM" id="MobiDB-lite"/>
    </source>
</evidence>
<evidence type="ECO:0000256" key="1">
    <source>
        <dbReference type="ARBA" id="ARBA00004613"/>
    </source>
</evidence>
<evidence type="ECO:0000313" key="4">
    <source>
        <dbReference type="EMBL" id="MCR0980837.1"/>
    </source>
</evidence>
<dbReference type="InterPro" id="IPR018511">
    <property type="entry name" value="Hemolysin-typ_Ca-bd_CS"/>
</dbReference>
<dbReference type="EMBL" id="JANJOU010000001">
    <property type="protein sequence ID" value="MCR0980837.1"/>
    <property type="molecule type" value="Genomic_DNA"/>
</dbReference>
<name>A0ABT1X0Y3_9PROT</name>
<protein>
    <recommendedName>
        <fullName evidence="6">Calcium-binding protein</fullName>
    </recommendedName>
</protein>
<dbReference type="PROSITE" id="PS00330">
    <property type="entry name" value="HEMOLYSIN_CALCIUM"/>
    <property type="match status" value="3"/>
</dbReference>
<dbReference type="PANTHER" id="PTHR38340:SF1">
    <property type="entry name" value="S-LAYER PROTEIN"/>
    <property type="match status" value="1"/>
</dbReference>
<dbReference type="RefSeq" id="WP_257714504.1">
    <property type="nucleotide sequence ID" value="NZ_JANJOU010000001.1"/>
</dbReference>
<dbReference type="PRINTS" id="PR00313">
    <property type="entry name" value="CABNDNGRPT"/>
</dbReference>
<dbReference type="SUPFAM" id="SSF51120">
    <property type="entry name" value="beta-Roll"/>
    <property type="match status" value="4"/>
</dbReference>
<dbReference type="Proteomes" id="UP001524642">
    <property type="component" value="Unassembled WGS sequence"/>
</dbReference>
<accession>A0ABT1X0Y3</accession>
<dbReference type="Pfam" id="PF00353">
    <property type="entry name" value="HemolysinCabind"/>
    <property type="match status" value="4"/>
</dbReference>
<organism evidence="4 5">
    <name type="scientific">Roseomonas populi</name>
    <dbReference type="NCBI Taxonomy" id="3121582"/>
    <lineage>
        <taxon>Bacteria</taxon>
        <taxon>Pseudomonadati</taxon>
        <taxon>Pseudomonadota</taxon>
        <taxon>Alphaproteobacteria</taxon>
        <taxon>Acetobacterales</taxon>
        <taxon>Roseomonadaceae</taxon>
        <taxon>Roseomonas</taxon>
    </lineage>
</organism>
<feature type="region of interest" description="Disordered" evidence="3">
    <location>
        <begin position="1"/>
        <end position="28"/>
    </location>
</feature>